<name>A0ABT1B0V0_9FLAO</name>
<dbReference type="NCBIfam" id="TIGR00738">
    <property type="entry name" value="rrf2_super"/>
    <property type="match status" value="1"/>
</dbReference>
<dbReference type="Proteomes" id="UP001206312">
    <property type="component" value="Unassembled WGS sequence"/>
</dbReference>
<dbReference type="InterPro" id="IPR036388">
    <property type="entry name" value="WH-like_DNA-bd_sf"/>
</dbReference>
<dbReference type="EMBL" id="JAMXIB010000006">
    <property type="protein sequence ID" value="MCO5725038.1"/>
    <property type="molecule type" value="Genomic_DNA"/>
</dbReference>
<gene>
    <name evidence="1" type="ORF">NG653_09245</name>
</gene>
<sequence length="164" mass="17935">MLSSACKYAIRAMLYLALHSRKDRKIGVKEIGETLGIPKPFLAQLFRTLTTNELVSSIKGPGGGYFLTGENRQRTVWDIVLCIDGPSKFDACFLGLDKCDDQNPCPVHYAVGPFKKKILADFRFKSIDMLAGEIAEKGTLISLKGLDLMPRASGTGESGHQSLP</sequence>
<evidence type="ECO:0000313" key="1">
    <source>
        <dbReference type="EMBL" id="MCO5725038.1"/>
    </source>
</evidence>
<dbReference type="PANTHER" id="PTHR33221:SF14">
    <property type="entry name" value="HTH-TYPE TRANSCRIPTIONAL REGULATOR AQ_268-RELATED"/>
    <property type="match status" value="1"/>
</dbReference>
<dbReference type="PANTHER" id="PTHR33221">
    <property type="entry name" value="WINGED HELIX-TURN-HELIX TRANSCRIPTIONAL REGULATOR, RRF2 FAMILY"/>
    <property type="match status" value="1"/>
</dbReference>
<dbReference type="InterPro" id="IPR000944">
    <property type="entry name" value="Tscrpt_reg_Rrf2"/>
</dbReference>
<dbReference type="PROSITE" id="PS51197">
    <property type="entry name" value="HTH_RRF2_2"/>
    <property type="match status" value="1"/>
</dbReference>
<reference evidence="1 2" key="1">
    <citation type="submission" date="2022-06" db="EMBL/GenBank/DDBJ databases">
        <authorList>
            <person name="Xuan X."/>
        </authorList>
    </citation>
    <scope>NUCLEOTIDE SEQUENCE [LARGE SCALE GENOMIC DNA]</scope>
    <source>
        <strain evidence="1 2">2V75</strain>
    </source>
</reference>
<dbReference type="InterPro" id="IPR036390">
    <property type="entry name" value="WH_DNA-bd_sf"/>
</dbReference>
<protein>
    <submittedName>
        <fullName evidence="1">Rrf2 family transcriptional regulator</fullName>
    </submittedName>
</protein>
<organism evidence="1 2">
    <name type="scientific">Robiginitalea marina</name>
    <dbReference type="NCBI Taxonomy" id="2954105"/>
    <lineage>
        <taxon>Bacteria</taxon>
        <taxon>Pseudomonadati</taxon>
        <taxon>Bacteroidota</taxon>
        <taxon>Flavobacteriia</taxon>
        <taxon>Flavobacteriales</taxon>
        <taxon>Flavobacteriaceae</taxon>
        <taxon>Robiginitalea</taxon>
    </lineage>
</organism>
<dbReference type="Pfam" id="PF02082">
    <property type="entry name" value="Rrf2"/>
    <property type="match status" value="1"/>
</dbReference>
<evidence type="ECO:0000313" key="2">
    <source>
        <dbReference type="Proteomes" id="UP001206312"/>
    </source>
</evidence>
<keyword evidence="2" id="KW-1185">Reference proteome</keyword>
<dbReference type="SUPFAM" id="SSF46785">
    <property type="entry name" value="Winged helix' DNA-binding domain"/>
    <property type="match status" value="1"/>
</dbReference>
<dbReference type="RefSeq" id="WP_252741414.1">
    <property type="nucleotide sequence ID" value="NZ_JAMXIB010000006.1"/>
</dbReference>
<accession>A0ABT1B0V0</accession>
<comment type="caution">
    <text evidence="1">The sequence shown here is derived from an EMBL/GenBank/DDBJ whole genome shotgun (WGS) entry which is preliminary data.</text>
</comment>
<dbReference type="Gene3D" id="1.10.10.10">
    <property type="entry name" value="Winged helix-like DNA-binding domain superfamily/Winged helix DNA-binding domain"/>
    <property type="match status" value="1"/>
</dbReference>
<proteinExistence type="predicted"/>